<feature type="domain" description="Nucleoside phosphorylase" evidence="1">
    <location>
        <begin position="206"/>
        <end position="282"/>
    </location>
</feature>
<dbReference type="PANTHER" id="PTHR46832:SF2">
    <property type="entry name" value="FUTALOSINE HYDROLASE"/>
    <property type="match status" value="1"/>
</dbReference>
<keyword evidence="3" id="KW-1185">Reference proteome</keyword>
<sequence>MNSSDTIGLAILGAVHMEMEPFFQLFGSYRTHRLCGESFRLGEWAGRFLIMGTTGIGKVNAAVTTAALLERFAVNTVVNVGCAGAYSEGPLRVGDVLVTQNALCGDEGILTTDGIHSSREMGFPLLLQGEETFYDAFPMDRAPLFHRVHEEMPEGLYRMNGQPLPGRDSIKDQGHGGRCLHESCSGVSDSCLPAASCLEPSSSKEGRKEKCFRLVYGPSLTVGMVSGDAEVAHARFSRYEAFAENMEGSAVAQTCFRFDVPVMECRGISNMAGDRDKKNWELGKAMFHCRSIVLNWLRII</sequence>
<dbReference type="SUPFAM" id="SSF53167">
    <property type="entry name" value="Purine and uridine phosphorylases"/>
    <property type="match status" value="1"/>
</dbReference>
<dbReference type="Proteomes" id="UP001144372">
    <property type="component" value="Unassembled WGS sequence"/>
</dbReference>
<name>A0A9W6FU64_9BACT</name>
<organism evidence="2 3">
    <name type="scientific">Desulforhabdus amnigena</name>
    <dbReference type="NCBI Taxonomy" id="40218"/>
    <lineage>
        <taxon>Bacteria</taxon>
        <taxon>Pseudomonadati</taxon>
        <taxon>Thermodesulfobacteriota</taxon>
        <taxon>Syntrophobacteria</taxon>
        <taxon>Syntrophobacterales</taxon>
        <taxon>Syntrophobacteraceae</taxon>
        <taxon>Desulforhabdus</taxon>
    </lineage>
</organism>
<dbReference type="InterPro" id="IPR000845">
    <property type="entry name" value="Nucleoside_phosphorylase_d"/>
</dbReference>
<dbReference type="PANTHER" id="PTHR46832">
    <property type="entry name" value="5'-METHYLTHIOADENOSINE/S-ADENOSYLHOMOCYSTEINE NUCLEOSIDASE"/>
    <property type="match status" value="1"/>
</dbReference>
<evidence type="ECO:0000313" key="3">
    <source>
        <dbReference type="Proteomes" id="UP001144372"/>
    </source>
</evidence>
<feature type="domain" description="Nucleoside phosphorylase" evidence="1">
    <location>
        <begin position="10"/>
        <end position="104"/>
    </location>
</feature>
<dbReference type="GO" id="GO:0008782">
    <property type="term" value="F:adenosylhomocysteine nucleosidase activity"/>
    <property type="evidence" value="ECO:0007669"/>
    <property type="project" value="TreeGrafter"/>
</dbReference>
<dbReference type="EMBL" id="BSDR01000001">
    <property type="protein sequence ID" value="GLI34938.1"/>
    <property type="molecule type" value="Genomic_DNA"/>
</dbReference>
<dbReference type="GO" id="GO:0009116">
    <property type="term" value="P:nucleoside metabolic process"/>
    <property type="evidence" value="ECO:0007669"/>
    <property type="project" value="InterPro"/>
</dbReference>
<keyword evidence="2" id="KW-0378">Hydrolase</keyword>
<evidence type="ECO:0000313" key="2">
    <source>
        <dbReference type="EMBL" id="GLI34938.1"/>
    </source>
</evidence>
<gene>
    <name evidence="2" type="primary">mqnB</name>
    <name evidence="2" type="ORF">DAMNIGENAA_23710</name>
</gene>
<reference evidence="2" key="1">
    <citation type="submission" date="2022-12" db="EMBL/GenBank/DDBJ databases">
        <title>Reference genome sequencing for broad-spectrum identification of bacterial and archaeal isolates by mass spectrometry.</title>
        <authorList>
            <person name="Sekiguchi Y."/>
            <person name="Tourlousse D.M."/>
        </authorList>
    </citation>
    <scope>NUCLEOTIDE SEQUENCE</scope>
    <source>
        <strain evidence="2">ASRB1</strain>
    </source>
</reference>
<dbReference type="Gene3D" id="3.40.50.1580">
    <property type="entry name" value="Nucleoside phosphorylase domain"/>
    <property type="match status" value="1"/>
</dbReference>
<proteinExistence type="predicted"/>
<dbReference type="CDD" id="cd17766">
    <property type="entry name" value="futalosine_nucleosidase_MqnB"/>
    <property type="match status" value="1"/>
</dbReference>
<evidence type="ECO:0000259" key="1">
    <source>
        <dbReference type="Pfam" id="PF01048"/>
    </source>
</evidence>
<dbReference type="RefSeq" id="WP_281794412.1">
    <property type="nucleotide sequence ID" value="NZ_BSDR01000001.1"/>
</dbReference>
<comment type="caution">
    <text evidence="2">The sequence shown here is derived from an EMBL/GenBank/DDBJ whole genome shotgun (WGS) entry which is preliminary data.</text>
</comment>
<dbReference type="AlphaFoldDB" id="A0A9W6FU64"/>
<dbReference type="GO" id="GO:0019284">
    <property type="term" value="P:L-methionine salvage from S-adenosylmethionine"/>
    <property type="evidence" value="ECO:0007669"/>
    <property type="project" value="TreeGrafter"/>
</dbReference>
<dbReference type="GO" id="GO:0008930">
    <property type="term" value="F:methylthioadenosine nucleosidase activity"/>
    <property type="evidence" value="ECO:0007669"/>
    <property type="project" value="TreeGrafter"/>
</dbReference>
<accession>A0A9W6FU64</accession>
<dbReference type="Pfam" id="PF01048">
    <property type="entry name" value="PNP_UDP_1"/>
    <property type="match status" value="2"/>
</dbReference>
<dbReference type="InterPro" id="IPR035994">
    <property type="entry name" value="Nucleoside_phosphorylase_sf"/>
</dbReference>
<protein>
    <submittedName>
        <fullName evidence="2">Futalosine hydrolase</fullName>
    </submittedName>
</protein>
<dbReference type="GO" id="GO:0005829">
    <property type="term" value="C:cytosol"/>
    <property type="evidence" value="ECO:0007669"/>
    <property type="project" value="TreeGrafter"/>
</dbReference>